<dbReference type="PANTHER" id="PTHR46521:SF4">
    <property type="entry name" value="SUCROSE-PHOSPHATASE 2-RELATED"/>
    <property type="match status" value="1"/>
</dbReference>
<keyword evidence="1 3" id="KW-0378">Hydrolase</keyword>
<dbReference type="Gene3D" id="3.40.50.1000">
    <property type="entry name" value="HAD superfamily/HAD-like"/>
    <property type="match status" value="1"/>
</dbReference>
<dbReference type="Pfam" id="PF05116">
    <property type="entry name" value="S6PP"/>
    <property type="match status" value="1"/>
</dbReference>
<dbReference type="NCBIfam" id="TIGR01484">
    <property type="entry name" value="HAD-SF-IIB"/>
    <property type="match status" value="1"/>
</dbReference>
<dbReference type="Gene3D" id="3.90.1070.10">
    <property type="match status" value="1"/>
</dbReference>
<dbReference type="OrthoDB" id="9815690at2"/>
<reference evidence="4" key="1">
    <citation type="submission" date="2011-06" db="EMBL/GenBank/DDBJ databases">
        <authorList>
            <consortium name="US DOE Joint Genome Institute (JGI-PGF)"/>
            <person name="Lucas S."/>
            <person name="Han J."/>
            <person name="Lapidus A."/>
            <person name="Cheng J.-F."/>
            <person name="Goodwin L."/>
            <person name="Pitluck S."/>
            <person name="Peters L."/>
            <person name="Land M.L."/>
            <person name="Hauser L."/>
            <person name="Vogl K."/>
            <person name="Liu Z."/>
            <person name="Overmann J."/>
            <person name="Frigaard N.-U."/>
            <person name="Bryant D.A."/>
            <person name="Woyke T.J."/>
        </authorList>
    </citation>
    <scope>NUCLEOTIDE SEQUENCE [LARGE SCALE GENOMIC DNA]</scope>
    <source>
        <strain evidence="4">970</strain>
    </source>
</reference>
<dbReference type="RefSeq" id="WP_009149109.1">
    <property type="nucleotide sequence ID" value="NZ_CP121471.1"/>
</dbReference>
<protein>
    <submittedName>
        <fullName evidence="3">HAD-superfamily hydrolase, subfamily IIB</fullName>
    </submittedName>
</protein>
<sequence length="272" mass="29921">MKALATDLDRTLLPNGRWEADPQAIELFNRLTREQDTYVIYVTGRSLALTEQAIAEFGIRHPHVLIGDVGTTIREYRDGHWSFDDDWIAHVRAQSPRWDVAGIKNAVTEIDGLSEQPPENLNPFKQSYFVDHDRSDAILELVDERVKGHFDESAIYSFDSQSGEGLLDFLPKSANKQTALEFVAAKLGLEKSAVVFCGDSGNDVFPLTAGFSGVLVRNADEQLVSSVKQAQAASPDLKVYFAQGGFQGLSGYYTSGVIEGACHYGVLDFPAS</sequence>
<dbReference type="SFLD" id="SFLDG01141">
    <property type="entry name" value="C2.B.1:_Sucrose_Phosphatase_Li"/>
    <property type="match status" value="1"/>
</dbReference>
<dbReference type="SFLD" id="SFLDG01140">
    <property type="entry name" value="C2.B:_Phosphomannomutase_and_P"/>
    <property type="match status" value="1"/>
</dbReference>
<dbReference type="SFLD" id="SFLDS00003">
    <property type="entry name" value="Haloacid_Dehalogenase"/>
    <property type="match status" value="1"/>
</dbReference>
<dbReference type="SUPFAM" id="SSF56784">
    <property type="entry name" value="HAD-like"/>
    <property type="match status" value="1"/>
</dbReference>
<evidence type="ECO:0000313" key="3">
    <source>
        <dbReference type="EMBL" id="EIC22350.1"/>
    </source>
</evidence>
<dbReference type="EMBL" id="JH603169">
    <property type="protein sequence ID" value="EIC22350.1"/>
    <property type="molecule type" value="Genomic_DNA"/>
</dbReference>
<dbReference type="AlphaFoldDB" id="H8Z0K9"/>
<reference evidence="3 4" key="2">
    <citation type="submission" date="2011-11" db="EMBL/GenBank/DDBJ databases">
        <authorList>
            <consortium name="US DOE Joint Genome Institute"/>
            <person name="Lucas S."/>
            <person name="Han J."/>
            <person name="Lapidus A."/>
            <person name="Cheng J.-F."/>
            <person name="Goodwin L."/>
            <person name="Pitluck S."/>
            <person name="Peters L."/>
            <person name="Ovchinnikova G."/>
            <person name="Zhang X."/>
            <person name="Detter J.C."/>
            <person name="Han C."/>
            <person name="Tapia R."/>
            <person name="Land M."/>
            <person name="Hauser L."/>
            <person name="Kyrpides N."/>
            <person name="Ivanova N."/>
            <person name="Pagani I."/>
            <person name="Vogl K."/>
            <person name="Liu Z."/>
            <person name="Overmann J."/>
            <person name="Frigaard N.-U."/>
            <person name="Bryant D."/>
            <person name="Woyke T."/>
        </authorList>
    </citation>
    <scope>NUCLEOTIDE SEQUENCE [LARGE SCALE GENOMIC DNA]</scope>
    <source>
        <strain evidence="3 4">970</strain>
    </source>
</reference>
<dbReference type="InterPro" id="IPR051518">
    <property type="entry name" value="Sucrose_Phosphatase"/>
</dbReference>
<keyword evidence="4" id="KW-1185">Reference proteome</keyword>
<dbReference type="InterPro" id="IPR006379">
    <property type="entry name" value="HAD-SF_hydro_IIB"/>
</dbReference>
<dbReference type="STRING" id="631362.Thi970DRAFT_02606"/>
<dbReference type="GO" id="GO:0000287">
    <property type="term" value="F:magnesium ion binding"/>
    <property type="evidence" value="ECO:0007669"/>
    <property type="project" value="UniProtKB-ARBA"/>
</dbReference>
<accession>H8Z0K9</accession>
<evidence type="ECO:0000256" key="1">
    <source>
        <dbReference type="ARBA" id="ARBA00022801"/>
    </source>
</evidence>
<evidence type="ECO:0000313" key="4">
    <source>
        <dbReference type="Proteomes" id="UP000002964"/>
    </source>
</evidence>
<dbReference type="Proteomes" id="UP000002964">
    <property type="component" value="Unassembled WGS sequence"/>
</dbReference>
<dbReference type="HOGENOM" id="CLU_030534_2_0_6"/>
<dbReference type="InterPro" id="IPR036412">
    <property type="entry name" value="HAD-like_sf"/>
</dbReference>
<organism evidence="3 4">
    <name type="scientific">Thiorhodovibrio frisius</name>
    <dbReference type="NCBI Taxonomy" id="631362"/>
    <lineage>
        <taxon>Bacteria</taxon>
        <taxon>Pseudomonadati</taxon>
        <taxon>Pseudomonadota</taxon>
        <taxon>Gammaproteobacteria</taxon>
        <taxon>Chromatiales</taxon>
        <taxon>Chromatiaceae</taxon>
        <taxon>Thiorhodovibrio</taxon>
    </lineage>
</organism>
<dbReference type="InterPro" id="IPR023214">
    <property type="entry name" value="HAD_sf"/>
</dbReference>
<dbReference type="PANTHER" id="PTHR46521">
    <property type="entry name" value="SUCROSE-PHOSPHATASE 2-RELATED"/>
    <property type="match status" value="1"/>
</dbReference>
<dbReference type="InterPro" id="IPR006380">
    <property type="entry name" value="SPP-like_dom"/>
</dbReference>
<proteinExistence type="predicted"/>
<evidence type="ECO:0000259" key="2">
    <source>
        <dbReference type="Pfam" id="PF05116"/>
    </source>
</evidence>
<name>H8Z0K9_9GAMM</name>
<dbReference type="eggNOG" id="COG0561">
    <property type="taxonomic scope" value="Bacteria"/>
</dbReference>
<gene>
    <name evidence="3" type="ORF">Thi970DRAFT_02606</name>
</gene>
<feature type="domain" description="Sucrose phosphatase-like" evidence="2">
    <location>
        <begin position="3"/>
        <end position="265"/>
    </location>
</feature>
<dbReference type="GO" id="GO:0016791">
    <property type="term" value="F:phosphatase activity"/>
    <property type="evidence" value="ECO:0007669"/>
    <property type="project" value="UniProtKB-ARBA"/>
</dbReference>